<sequence length="190" mass="21620">MNAAVLERPRLVVPKLGPCPIVETRRLVLRPHQAADADAIAQSLDDWQVTRMLSRVPAPYSRGDAQDWLNMVLGTNDWHFAITEGDGVHIGCVSIELRHGRWHLGYWLNRFYWGQGLMTEAVSAVLDRFFRRMPQTELFSGAFADNAGSLRIQERMGFSIVGCSDLFSMARNAMAPHLETRLRPEDFRRP</sequence>
<reference evidence="5 6" key="1">
    <citation type="submission" date="2020-08" db="EMBL/GenBank/DDBJ databases">
        <title>Genomic Encyclopedia of Type Strains, Phase IV (KMG-IV): sequencing the most valuable type-strain genomes for metagenomic binning, comparative biology and taxonomic classification.</title>
        <authorList>
            <person name="Goeker M."/>
        </authorList>
    </citation>
    <scope>NUCLEOTIDE SEQUENCE [LARGE SCALE GENOMIC DNA]</scope>
    <source>
        <strain evidence="5 6">DSM 29514</strain>
    </source>
</reference>
<dbReference type="SUPFAM" id="SSF55729">
    <property type="entry name" value="Acyl-CoA N-acyltransferases (Nat)"/>
    <property type="match status" value="1"/>
</dbReference>
<dbReference type="Proteomes" id="UP000519897">
    <property type="component" value="Unassembled WGS sequence"/>
</dbReference>
<protein>
    <submittedName>
        <fullName evidence="5">RimJ/RimL family protein N-acetyltransferase</fullName>
    </submittedName>
</protein>
<dbReference type="AlphaFoldDB" id="A0A7W6LJB1"/>
<evidence type="ECO:0000313" key="6">
    <source>
        <dbReference type="Proteomes" id="UP000519897"/>
    </source>
</evidence>
<accession>A0A7W6LJB1</accession>
<name>A0A7W6LJB1_9HYPH</name>
<comment type="similarity">
    <text evidence="3">Belongs to the acetyltransferase family. RimJ subfamily.</text>
</comment>
<proteinExistence type="inferred from homology"/>
<dbReference type="PANTHER" id="PTHR43792">
    <property type="entry name" value="GNAT FAMILY, PUTATIVE (AFU_ORTHOLOGUE AFUA_3G00765)-RELATED-RELATED"/>
    <property type="match status" value="1"/>
</dbReference>
<comment type="caution">
    <text evidence="5">The sequence shown here is derived from an EMBL/GenBank/DDBJ whole genome shotgun (WGS) entry which is preliminary data.</text>
</comment>
<evidence type="ECO:0000256" key="2">
    <source>
        <dbReference type="ARBA" id="ARBA00023315"/>
    </source>
</evidence>
<organism evidence="5 6">
    <name type="scientific">Rhizobium rhizoryzae</name>
    <dbReference type="NCBI Taxonomy" id="451876"/>
    <lineage>
        <taxon>Bacteria</taxon>
        <taxon>Pseudomonadati</taxon>
        <taxon>Pseudomonadota</taxon>
        <taxon>Alphaproteobacteria</taxon>
        <taxon>Hyphomicrobiales</taxon>
        <taxon>Rhizobiaceae</taxon>
        <taxon>Rhizobium/Agrobacterium group</taxon>
        <taxon>Rhizobium</taxon>
    </lineage>
</organism>
<keyword evidence="1 5" id="KW-0808">Transferase</keyword>
<dbReference type="PANTHER" id="PTHR43792:SF8">
    <property type="entry name" value="[RIBOSOMAL PROTEIN US5]-ALANINE N-ACETYLTRANSFERASE"/>
    <property type="match status" value="1"/>
</dbReference>
<evidence type="ECO:0000259" key="4">
    <source>
        <dbReference type="PROSITE" id="PS51186"/>
    </source>
</evidence>
<dbReference type="RefSeq" id="WP_165133787.1">
    <property type="nucleotide sequence ID" value="NZ_CP049250.1"/>
</dbReference>
<keyword evidence="6" id="KW-1185">Reference proteome</keyword>
<dbReference type="InterPro" id="IPR051531">
    <property type="entry name" value="N-acetyltransferase"/>
</dbReference>
<dbReference type="GO" id="GO:0016747">
    <property type="term" value="F:acyltransferase activity, transferring groups other than amino-acyl groups"/>
    <property type="evidence" value="ECO:0007669"/>
    <property type="project" value="InterPro"/>
</dbReference>
<dbReference type="Gene3D" id="3.40.630.30">
    <property type="match status" value="1"/>
</dbReference>
<dbReference type="Pfam" id="PF13302">
    <property type="entry name" value="Acetyltransf_3"/>
    <property type="match status" value="1"/>
</dbReference>
<evidence type="ECO:0000313" key="5">
    <source>
        <dbReference type="EMBL" id="MBB4145381.1"/>
    </source>
</evidence>
<keyword evidence="2" id="KW-0012">Acyltransferase</keyword>
<feature type="domain" description="N-acetyltransferase" evidence="4">
    <location>
        <begin position="27"/>
        <end position="179"/>
    </location>
</feature>
<dbReference type="InterPro" id="IPR016181">
    <property type="entry name" value="Acyl_CoA_acyltransferase"/>
</dbReference>
<evidence type="ECO:0000256" key="1">
    <source>
        <dbReference type="ARBA" id="ARBA00022679"/>
    </source>
</evidence>
<gene>
    <name evidence="5" type="ORF">GGQ72_003945</name>
</gene>
<dbReference type="PROSITE" id="PS51186">
    <property type="entry name" value="GNAT"/>
    <property type="match status" value="1"/>
</dbReference>
<dbReference type="InterPro" id="IPR000182">
    <property type="entry name" value="GNAT_dom"/>
</dbReference>
<dbReference type="EMBL" id="JACIEC010000007">
    <property type="protein sequence ID" value="MBB4145381.1"/>
    <property type="molecule type" value="Genomic_DNA"/>
</dbReference>
<evidence type="ECO:0000256" key="3">
    <source>
        <dbReference type="ARBA" id="ARBA00038502"/>
    </source>
</evidence>